<protein>
    <submittedName>
        <fullName evidence="2">ImmA/IrrE family metallo-endopeptidase</fullName>
    </submittedName>
</protein>
<name>A0ABP9F3F4_9PSEU</name>
<dbReference type="PANTHER" id="PTHR43236">
    <property type="entry name" value="ANTITOXIN HIGA1"/>
    <property type="match status" value="1"/>
</dbReference>
<sequence length="174" mass="19150">MAPRAETVAEQLLLEHGLLAAPVDLERLAEACGVEVVPQRFEDGDVSGMLLREEGMPAVIGVNTVQAAVRQRFTIAHELGHWALHPGRLVIFDRPMRINRRDSVSAMATDREEIQANAFAAALLMPERLVRQHVSELTPARRRDPEDAAKVLASIFRVSAAAMNFRLINLGLAS</sequence>
<accession>A0ABP9F3F4</accession>
<feature type="domain" description="IrrE N-terminal-like" evidence="1">
    <location>
        <begin position="29"/>
        <end position="167"/>
    </location>
</feature>
<gene>
    <name evidence="2" type="ORF">GCM10023203_54000</name>
</gene>
<keyword evidence="3" id="KW-1185">Reference proteome</keyword>
<dbReference type="PANTHER" id="PTHR43236:SF2">
    <property type="entry name" value="BLL0069 PROTEIN"/>
    <property type="match status" value="1"/>
</dbReference>
<organism evidence="2 3">
    <name type="scientific">Actinomycetospora straminea</name>
    <dbReference type="NCBI Taxonomy" id="663607"/>
    <lineage>
        <taxon>Bacteria</taxon>
        <taxon>Bacillati</taxon>
        <taxon>Actinomycetota</taxon>
        <taxon>Actinomycetes</taxon>
        <taxon>Pseudonocardiales</taxon>
        <taxon>Pseudonocardiaceae</taxon>
        <taxon>Actinomycetospora</taxon>
    </lineage>
</organism>
<dbReference type="Gene3D" id="1.10.10.2910">
    <property type="match status" value="1"/>
</dbReference>
<dbReference type="InterPro" id="IPR052345">
    <property type="entry name" value="Rad_response_metalloprotease"/>
</dbReference>
<comment type="caution">
    <text evidence="2">The sequence shown here is derived from an EMBL/GenBank/DDBJ whole genome shotgun (WGS) entry which is preliminary data.</text>
</comment>
<reference evidence="3" key="1">
    <citation type="journal article" date="2019" name="Int. J. Syst. Evol. Microbiol.">
        <title>The Global Catalogue of Microorganisms (GCM) 10K type strain sequencing project: providing services to taxonomists for standard genome sequencing and annotation.</title>
        <authorList>
            <consortium name="The Broad Institute Genomics Platform"/>
            <consortium name="The Broad Institute Genome Sequencing Center for Infectious Disease"/>
            <person name="Wu L."/>
            <person name="Ma J."/>
        </authorList>
    </citation>
    <scope>NUCLEOTIDE SEQUENCE [LARGE SCALE GENOMIC DNA]</scope>
    <source>
        <strain evidence="3">JCM 17983</strain>
    </source>
</reference>
<evidence type="ECO:0000259" key="1">
    <source>
        <dbReference type="Pfam" id="PF06114"/>
    </source>
</evidence>
<dbReference type="InterPro" id="IPR010359">
    <property type="entry name" value="IrrE_HExxH"/>
</dbReference>
<evidence type="ECO:0000313" key="3">
    <source>
        <dbReference type="Proteomes" id="UP001500457"/>
    </source>
</evidence>
<proteinExistence type="predicted"/>
<evidence type="ECO:0000313" key="2">
    <source>
        <dbReference type="EMBL" id="GAA4893123.1"/>
    </source>
</evidence>
<dbReference type="RefSeq" id="WP_274234676.1">
    <property type="nucleotide sequence ID" value="NZ_BAABHQ010000023.1"/>
</dbReference>
<dbReference type="Proteomes" id="UP001500457">
    <property type="component" value="Unassembled WGS sequence"/>
</dbReference>
<dbReference type="Pfam" id="PF06114">
    <property type="entry name" value="Peptidase_M78"/>
    <property type="match status" value="1"/>
</dbReference>
<dbReference type="EMBL" id="BAABHQ010000023">
    <property type="protein sequence ID" value="GAA4893123.1"/>
    <property type="molecule type" value="Genomic_DNA"/>
</dbReference>